<dbReference type="EMBL" id="NAJP01000005">
    <property type="protein sequence ID" value="TKA47660.1"/>
    <property type="molecule type" value="Genomic_DNA"/>
</dbReference>
<organism evidence="1 2">
    <name type="scientific">Friedmanniomyces endolithicus</name>
    <dbReference type="NCBI Taxonomy" id="329885"/>
    <lineage>
        <taxon>Eukaryota</taxon>
        <taxon>Fungi</taxon>
        <taxon>Dikarya</taxon>
        <taxon>Ascomycota</taxon>
        <taxon>Pezizomycotina</taxon>
        <taxon>Dothideomycetes</taxon>
        <taxon>Dothideomycetidae</taxon>
        <taxon>Mycosphaerellales</taxon>
        <taxon>Teratosphaeriaceae</taxon>
        <taxon>Friedmanniomyces</taxon>
    </lineage>
</organism>
<dbReference type="Proteomes" id="UP000310066">
    <property type="component" value="Unassembled WGS sequence"/>
</dbReference>
<accession>A0A4U0VEY6</accession>
<sequence length="193" mass="21874">MDGSSFNNIPAEIRNEIFRLALTTSGPIELRRGNEPGLIQTCRQIRQETQSVFWTGNAFVIDITEGSGGRIAKLIAAIDPVKLSQIPTIVLRSRLMIAASRLPLTPVDDVEIVVDALAARDVVAKEQVKMDVVLEFQEDLPPHIRSELYVQTRFQLRKAWCEWLWLCAYSNGALKRQSRIWHASHPSISQRRE</sequence>
<name>A0A4U0VEY6_9PEZI</name>
<evidence type="ECO:0008006" key="3">
    <source>
        <dbReference type="Google" id="ProtNLM"/>
    </source>
</evidence>
<dbReference type="OrthoDB" id="3934270at2759"/>
<dbReference type="PANTHER" id="PTHR42085">
    <property type="entry name" value="F-BOX DOMAIN-CONTAINING PROTEIN"/>
    <property type="match status" value="1"/>
</dbReference>
<comment type="caution">
    <text evidence="1">The sequence shown here is derived from an EMBL/GenBank/DDBJ whole genome shotgun (WGS) entry which is preliminary data.</text>
</comment>
<evidence type="ECO:0000313" key="1">
    <source>
        <dbReference type="EMBL" id="TKA47660.1"/>
    </source>
</evidence>
<protein>
    <recommendedName>
        <fullName evidence="3">F-box domain-containing protein</fullName>
    </recommendedName>
</protein>
<evidence type="ECO:0000313" key="2">
    <source>
        <dbReference type="Proteomes" id="UP000310066"/>
    </source>
</evidence>
<reference evidence="1 2" key="1">
    <citation type="submission" date="2017-03" db="EMBL/GenBank/DDBJ databases">
        <title>Genomes of endolithic fungi from Antarctica.</title>
        <authorList>
            <person name="Coleine C."/>
            <person name="Masonjones S."/>
            <person name="Stajich J.E."/>
        </authorList>
    </citation>
    <scope>NUCLEOTIDE SEQUENCE [LARGE SCALE GENOMIC DNA]</scope>
    <source>
        <strain evidence="1 2">CCFEE 5311</strain>
    </source>
</reference>
<dbReference type="AlphaFoldDB" id="A0A4U0VEY6"/>
<proteinExistence type="predicted"/>
<dbReference type="PANTHER" id="PTHR42085:SF1">
    <property type="entry name" value="F-BOX DOMAIN-CONTAINING PROTEIN"/>
    <property type="match status" value="1"/>
</dbReference>
<gene>
    <name evidence="1" type="ORF">B0A54_02034</name>
</gene>
<dbReference type="InterPro" id="IPR038883">
    <property type="entry name" value="AN11006-like"/>
</dbReference>